<sequence length="183" mass="20557">MTTQQTKQEYTYRRSTDGCDETFDVRRPDGELLTSVHFWDDLEYAEEKAKLIVHRMNCHERLVEALNYLLEQTVDQDLKHGITLSEGEEDARTKALAVIAEAAGSRILPPDPEGMNDKRSAWAGAAIAAFQETTGTDDEDALSDLLGDLRHWADRNNYDFEAASLRARCNYEAETGGVAKVTE</sequence>
<dbReference type="AlphaFoldDB" id="A0A225DPT6"/>
<dbReference type="RefSeq" id="WP_088256988.1">
    <property type="nucleotide sequence ID" value="NZ_NIDE01000010.1"/>
</dbReference>
<accession>A0A225DPT6</accession>
<name>A0A225DPT6_9BACT</name>
<keyword evidence="2" id="KW-1185">Reference proteome</keyword>
<evidence type="ECO:0000313" key="2">
    <source>
        <dbReference type="Proteomes" id="UP000214646"/>
    </source>
</evidence>
<reference evidence="2" key="1">
    <citation type="submission" date="2017-06" db="EMBL/GenBank/DDBJ databases">
        <title>Genome analysis of Fimbriiglobus ruber SP5, the first member of the order Planctomycetales with confirmed chitinolytic capability.</title>
        <authorList>
            <person name="Ravin N.V."/>
            <person name="Rakitin A.L."/>
            <person name="Ivanova A.A."/>
            <person name="Beletsky A.V."/>
            <person name="Kulichevskaya I.S."/>
            <person name="Mardanov A.V."/>
            <person name="Dedysh S.N."/>
        </authorList>
    </citation>
    <scope>NUCLEOTIDE SEQUENCE [LARGE SCALE GENOMIC DNA]</scope>
    <source>
        <strain evidence="2">SP5</strain>
    </source>
</reference>
<protein>
    <submittedName>
        <fullName evidence="1">Uncharacterized protein</fullName>
    </submittedName>
</protein>
<dbReference type="Proteomes" id="UP000214646">
    <property type="component" value="Unassembled WGS sequence"/>
</dbReference>
<proteinExistence type="predicted"/>
<dbReference type="EMBL" id="NIDE01000010">
    <property type="protein sequence ID" value="OWK39516.1"/>
    <property type="molecule type" value="Genomic_DNA"/>
</dbReference>
<dbReference type="OrthoDB" id="292766at2"/>
<evidence type="ECO:0000313" key="1">
    <source>
        <dbReference type="EMBL" id="OWK39516.1"/>
    </source>
</evidence>
<gene>
    <name evidence="1" type="ORF">FRUB_06079</name>
</gene>
<organism evidence="1 2">
    <name type="scientific">Fimbriiglobus ruber</name>
    <dbReference type="NCBI Taxonomy" id="1908690"/>
    <lineage>
        <taxon>Bacteria</taxon>
        <taxon>Pseudomonadati</taxon>
        <taxon>Planctomycetota</taxon>
        <taxon>Planctomycetia</taxon>
        <taxon>Gemmatales</taxon>
        <taxon>Gemmataceae</taxon>
        <taxon>Fimbriiglobus</taxon>
    </lineage>
</organism>
<comment type="caution">
    <text evidence="1">The sequence shown here is derived from an EMBL/GenBank/DDBJ whole genome shotgun (WGS) entry which is preliminary data.</text>
</comment>